<dbReference type="AlphaFoldDB" id="A0A4Z1NTW6"/>
<name>A0A4Z1NTW6_9PEZI</name>
<keyword evidence="2" id="KW-1185">Reference proteome</keyword>
<dbReference type="InterPro" id="IPR009057">
    <property type="entry name" value="Homeodomain-like_sf"/>
</dbReference>
<dbReference type="EMBL" id="SNSC02000017">
    <property type="protein sequence ID" value="TID16815.1"/>
    <property type="molecule type" value="Genomic_DNA"/>
</dbReference>
<proteinExistence type="predicted"/>
<evidence type="ECO:0000313" key="2">
    <source>
        <dbReference type="Proteomes" id="UP000298493"/>
    </source>
</evidence>
<evidence type="ECO:0000313" key="1">
    <source>
        <dbReference type="EMBL" id="TID16815.1"/>
    </source>
</evidence>
<sequence length="228" mass="25539">MASPNFEKTAFKGKREAKAQRDRLDDQVLQLLHQISGHPVDVGLATEGLDMSEAMESQLEFPNGGAELNRERVQILAEFLLAETGLSRAMLAFSKDLRATHQVSDEAKLDQAVKEKAIREFLAENTQYASQSFNLGAMIDNDLTPWTVTVFESFFEVRPNPNLAEIEFLARTTESNSGLVGRWFASKRNRLLNFFKSKKLLGELDGEEAEEFLEALLKEKAAKEGNAI</sequence>
<dbReference type="SUPFAM" id="SSF46689">
    <property type="entry name" value="Homeodomain-like"/>
    <property type="match status" value="1"/>
</dbReference>
<protein>
    <submittedName>
        <fullName evidence="1">Uncharacterized protein</fullName>
    </submittedName>
</protein>
<dbReference type="Proteomes" id="UP000298493">
    <property type="component" value="Unassembled WGS sequence"/>
</dbReference>
<accession>A0A4Z1NTW6</accession>
<comment type="caution">
    <text evidence="1">The sequence shown here is derived from an EMBL/GenBank/DDBJ whole genome shotgun (WGS) entry which is preliminary data.</text>
</comment>
<gene>
    <name evidence="1" type="ORF">E6O75_ATG09581</name>
</gene>
<reference evidence="1 2" key="1">
    <citation type="submission" date="2019-04" db="EMBL/GenBank/DDBJ databases">
        <title>High contiguity whole genome sequence and gene annotation resource for two Venturia nashicola isolates.</title>
        <authorList>
            <person name="Prokchorchik M."/>
            <person name="Won K."/>
            <person name="Lee Y."/>
            <person name="Choi E.D."/>
            <person name="Segonzac C."/>
            <person name="Sohn K.H."/>
        </authorList>
    </citation>
    <scope>NUCLEOTIDE SEQUENCE [LARGE SCALE GENOMIC DNA]</scope>
    <source>
        <strain evidence="1 2">PRI2</strain>
    </source>
</reference>
<dbReference type="OrthoDB" id="3930253at2759"/>
<organism evidence="1 2">
    <name type="scientific">Venturia nashicola</name>
    <dbReference type="NCBI Taxonomy" id="86259"/>
    <lineage>
        <taxon>Eukaryota</taxon>
        <taxon>Fungi</taxon>
        <taxon>Dikarya</taxon>
        <taxon>Ascomycota</taxon>
        <taxon>Pezizomycotina</taxon>
        <taxon>Dothideomycetes</taxon>
        <taxon>Pleosporomycetidae</taxon>
        <taxon>Venturiales</taxon>
        <taxon>Venturiaceae</taxon>
        <taxon>Venturia</taxon>
    </lineage>
</organism>